<accession>A0A0V0ZX97</accession>
<reference evidence="1 2" key="1">
    <citation type="submission" date="2015-01" db="EMBL/GenBank/DDBJ databases">
        <title>Evolution of Trichinella species and genotypes.</title>
        <authorList>
            <person name="Korhonen P.K."/>
            <person name="Edoardo P."/>
            <person name="Giuseppe L.R."/>
            <person name="Gasser R.B."/>
        </authorList>
    </citation>
    <scope>NUCLEOTIDE SEQUENCE [LARGE SCALE GENOMIC DNA]</scope>
    <source>
        <strain evidence="1">ISS2496</strain>
    </source>
</reference>
<gene>
    <name evidence="1" type="ORF">T12_14354</name>
</gene>
<evidence type="ECO:0000313" key="2">
    <source>
        <dbReference type="Proteomes" id="UP000054783"/>
    </source>
</evidence>
<name>A0A0V0ZX97_9BILA</name>
<keyword evidence="2" id="KW-1185">Reference proteome</keyword>
<proteinExistence type="predicted"/>
<organism evidence="1 2">
    <name type="scientific">Trichinella patagoniensis</name>
    <dbReference type="NCBI Taxonomy" id="990121"/>
    <lineage>
        <taxon>Eukaryota</taxon>
        <taxon>Metazoa</taxon>
        <taxon>Ecdysozoa</taxon>
        <taxon>Nematoda</taxon>
        <taxon>Enoplea</taxon>
        <taxon>Dorylaimia</taxon>
        <taxon>Trichinellida</taxon>
        <taxon>Trichinellidae</taxon>
        <taxon>Trichinella</taxon>
    </lineage>
</organism>
<evidence type="ECO:0000313" key="1">
    <source>
        <dbReference type="EMBL" id="KRY16782.1"/>
    </source>
</evidence>
<comment type="caution">
    <text evidence="1">The sequence shown here is derived from an EMBL/GenBank/DDBJ whole genome shotgun (WGS) entry which is preliminary data.</text>
</comment>
<dbReference type="EMBL" id="JYDQ01000072">
    <property type="protein sequence ID" value="KRY16782.1"/>
    <property type="molecule type" value="Genomic_DNA"/>
</dbReference>
<dbReference type="Proteomes" id="UP000054783">
    <property type="component" value="Unassembled WGS sequence"/>
</dbReference>
<sequence>MYTHLEIPPEVQTVPPSTCVWNLKTIDHLVTWQQPLWFEIESAPDGIDGSINLGSLAPVKPHVGFRVCSTSSGGATVSALLFCSEALHQKDHSMVPESFMLSFLSAGTSRP</sequence>
<dbReference type="AlphaFoldDB" id="A0A0V0ZX97"/>
<protein>
    <submittedName>
        <fullName evidence="1">Uncharacterized protein</fullName>
    </submittedName>
</protein>